<evidence type="ECO:0008006" key="6">
    <source>
        <dbReference type="Google" id="ProtNLM"/>
    </source>
</evidence>
<dbReference type="SUPFAM" id="SSF48403">
    <property type="entry name" value="Ankyrin repeat"/>
    <property type="match status" value="2"/>
</dbReference>
<gene>
    <name evidence="4" type="ORF">QBC47DRAFT_395262</name>
</gene>
<keyword evidence="1" id="KW-0677">Repeat</keyword>
<dbReference type="Pfam" id="PF00023">
    <property type="entry name" value="Ank"/>
    <property type="match status" value="1"/>
</dbReference>
<dbReference type="PANTHER" id="PTHR24178:SF9">
    <property type="entry name" value="ANK_REP_REGION DOMAIN-CONTAINING PROTEIN"/>
    <property type="match status" value="1"/>
</dbReference>
<dbReference type="AlphaFoldDB" id="A0AAJ0B5H3"/>
<evidence type="ECO:0000256" key="3">
    <source>
        <dbReference type="PROSITE-ProRule" id="PRU00023"/>
    </source>
</evidence>
<keyword evidence="5" id="KW-1185">Reference proteome</keyword>
<dbReference type="Gene3D" id="1.25.40.20">
    <property type="entry name" value="Ankyrin repeat-containing domain"/>
    <property type="match status" value="2"/>
</dbReference>
<feature type="repeat" description="ANK" evidence="3">
    <location>
        <begin position="570"/>
        <end position="602"/>
    </location>
</feature>
<dbReference type="Pfam" id="PF12796">
    <property type="entry name" value="Ank_2"/>
    <property type="match status" value="1"/>
</dbReference>
<comment type="caution">
    <text evidence="4">The sequence shown here is derived from an EMBL/GenBank/DDBJ whole genome shotgun (WGS) entry which is preliminary data.</text>
</comment>
<dbReference type="Proteomes" id="UP001239445">
    <property type="component" value="Unassembled WGS sequence"/>
</dbReference>
<feature type="repeat" description="ANK" evidence="3">
    <location>
        <begin position="389"/>
        <end position="424"/>
    </location>
</feature>
<name>A0AAJ0B5H3_9PEZI</name>
<dbReference type="PROSITE" id="PS50297">
    <property type="entry name" value="ANK_REP_REGION"/>
    <property type="match status" value="2"/>
</dbReference>
<keyword evidence="2 3" id="KW-0040">ANK repeat</keyword>
<feature type="repeat" description="ANK" evidence="3">
    <location>
        <begin position="603"/>
        <end position="635"/>
    </location>
</feature>
<evidence type="ECO:0000313" key="4">
    <source>
        <dbReference type="EMBL" id="KAK1749751.1"/>
    </source>
</evidence>
<protein>
    <recommendedName>
        <fullName evidence="6">Ankyrin</fullName>
    </recommendedName>
</protein>
<dbReference type="InterPro" id="IPR036770">
    <property type="entry name" value="Ankyrin_rpt-contain_sf"/>
</dbReference>
<evidence type="ECO:0000256" key="1">
    <source>
        <dbReference type="ARBA" id="ARBA00022737"/>
    </source>
</evidence>
<dbReference type="PANTHER" id="PTHR24178">
    <property type="entry name" value="MOLTING PROTEIN MLT-4"/>
    <property type="match status" value="1"/>
</dbReference>
<proteinExistence type="predicted"/>
<dbReference type="PROSITE" id="PS50088">
    <property type="entry name" value="ANK_REPEAT"/>
    <property type="match status" value="3"/>
</dbReference>
<dbReference type="EMBL" id="MU839852">
    <property type="protein sequence ID" value="KAK1749751.1"/>
    <property type="molecule type" value="Genomic_DNA"/>
</dbReference>
<dbReference type="SMART" id="SM00248">
    <property type="entry name" value="ANK"/>
    <property type="match status" value="8"/>
</dbReference>
<sequence length="765" mass="84416">MAEILGIIAAVAGLADVGVRLSFRLRNVVRTWVDAPDEILALNNEISDLATVLKFTEDTCQSTKSVYASEPFTRILEEYVNTASQLLNEIDDIATSLSSADKRKQKRKWVRLKASTIDKKEKLKSVRLKIRDLLVVYQTLAGSKIQLELDSMQFELRSSAQATSNGLRSVETRVETLASKMASMLESTTQSLVTSKKLEQTFSEMLKGPGSADMGSLRSAAQHVQSSMQQTIPLAEKPNDTSILSVWAVYRHRSCLQACICACHASRKSTRTFSSPAFFRDLLGSLFAAYTGLPGWNGAAPCDTAMCHQHSSKTWEIAYEFPSWFANWTMHAVLHTASAGGPTLNLVFRQRVEYRLDGIFRAVDSNNIRSIQTILQRNPDSVNSRMYHNGFTPFHYACLRPNQISFSVFQLLLRAGADVDVENDTGRSALSYVAGYMVLDGFPDEHTREISRWVSASRIIDELELSPITEVAVGRRQGDIVSMLRTLPMSKLKLVDFDNTGSIPLCWSAKAGNLEAIKAIVEVGGVDINQSTSTGNTALMCSFALDNRPVGDLIDWLLDNGADPLQKNNDGYNTLTLACYLGRFDVVRQLLERGIDPDVRDGQGRTGLCCAVPYDHDSIVRYLHMMGADVNAVNARGFVPLFVATGYNAHRCLEMLLYETKADYLYQAYDGWNVLLHAGSCGDVTTLDILSKHGLAGLDIHARSSNLTAEDALLSRPATASDSTVAAFRNLISIVERNTADLEAQHEFDAGGFADEIYFDAKSHM</sequence>
<dbReference type="InterPro" id="IPR002110">
    <property type="entry name" value="Ankyrin_rpt"/>
</dbReference>
<evidence type="ECO:0000313" key="5">
    <source>
        <dbReference type="Proteomes" id="UP001239445"/>
    </source>
</evidence>
<evidence type="ECO:0000256" key="2">
    <source>
        <dbReference type="ARBA" id="ARBA00023043"/>
    </source>
</evidence>
<accession>A0AAJ0B5H3</accession>
<reference evidence="4" key="1">
    <citation type="submission" date="2023-06" db="EMBL/GenBank/DDBJ databases">
        <title>Genome-scale phylogeny and comparative genomics of the fungal order Sordariales.</title>
        <authorList>
            <consortium name="Lawrence Berkeley National Laboratory"/>
            <person name="Hensen N."/>
            <person name="Bonometti L."/>
            <person name="Westerberg I."/>
            <person name="Brannstrom I.O."/>
            <person name="Guillou S."/>
            <person name="Cros-Aarteil S."/>
            <person name="Calhoun S."/>
            <person name="Haridas S."/>
            <person name="Kuo A."/>
            <person name="Mondo S."/>
            <person name="Pangilinan J."/>
            <person name="Riley R."/>
            <person name="Labutti K."/>
            <person name="Andreopoulos B."/>
            <person name="Lipzen A."/>
            <person name="Chen C."/>
            <person name="Yanf M."/>
            <person name="Daum C."/>
            <person name="Ng V."/>
            <person name="Clum A."/>
            <person name="Steindorff A."/>
            <person name="Ohm R."/>
            <person name="Martin F."/>
            <person name="Silar P."/>
            <person name="Natvig D."/>
            <person name="Lalanne C."/>
            <person name="Gautier V."/>
            <person name="Ament-Velasquez S.L."/>
            <person name="Kruys A."/>
            <person name="Hutchinson M.I."/>
            <person name="Powell A.J."/>
            <person name="Barry K."/>
            <person name="Miller A.N."/>
            <person name="Grigoriev I.V."/>
            <person name="Debuchy R."/>
            <person name="Gladieux P."/>
            <person name="Thoren M.H."/>
            <person name="Johannesson H."/>
        </authorList>
    </citation>
    <scope>NUCLEOTIDE SEQUENCE</scope>
    <source>
        <strain evidence="4">PSN4</strain>
    </source>
</reference>
<organism evidence="4 5">
    <name type="scientific">Echria macrotheca</name>
    <dbReference type="NCBI Taxonomy" id="438768"/>
    <lineage>
        <taxon>Eukaryota</taxon>
        <taxon>Fungi</taxon>
        <taxon>Dikarya</taxon>
        <taxon>Ascomycota</taxon>
        <taxon>Pezizomycotina</taxon>
        <taxon>Sordariomycetes</taxon>
        <taxon>Sordariomycetidae</taxon>
        <taxon>Sordariales</taxon>
        <taxon>Schizotheciaceae</taxon>
        <taxon>Echria</taxon>
    </lineage>
</organism>